<evidence type="ECO:0000259" key="8">
    <source>
        <dbReference type="PROSITE" id="PS51379"/>
    </source>
</evidence>
<feature type="domain" description="4Fe-4S ferredoxin-type" evidence="8">
    <location>
        <begin position="121"/>
        <end position="150"/>
    </location>
</feature>
<keyword evidence="3" id="KW-0479">Metal-binding</keyword>
<keyword evidence="6" id="KW-0411">Iron-sulfur</keyword>
<dbReference type="HOGENOM" id="CLU_000422_3_3_6"/>
<evidence type="ECO:0000256" key="5">
    <source>
        <dbReference type="ARBA" id="ARBA00023004"/>
    </source>
</evidence>
<evidence type="ECO:0000256" key="4">
    <source>
        <dbReference type="ARBA" id="ARBA00023002"/>
    </source>
</evidence>
<reference evidence="10" key="1">
    <citation type="journal article" date="2009" name="PLoS Genet.">
        <title>Organised genome dynamics in the Escherichia coli species results in highly diverse adaptive paths.</title>
        <authorList>
            <person name="Touchon M."/>
            <person name="Hoede C."/>
            <person name="Tenaillon O."/>
            <person name="Barbe V."/>
            <person name="Baeriswyl S."/>
            <person name="Bidet P."/>
            <person name="Bingen E."/>
            <person name="Bonacorsi S."/>
            <person name="Bouchier C."/>
            <person name="Bouvet O."/>
            <person name="Calteau A."/>
            <person name="Chiapello H."/>
            <person name="Clermont O."/>
            <person name="Cruveiller S."/>
            <person name="Danchin A."/>
            <person name="Diard M."/>
            <person name="Dossat C."/>
            <person name="Karoui M.E."/>
            <person name="Frapy E."/>
            <person name="Garry L."/>
            <person name="Ghigo J.M."/>
            <person name="Gilles A.M."/>
            <person name="Johnson J."/>
            <person name="Le Bouguenec C."/>
            <person name="Lescat M."/>
            <person name="Mangenot S."/>
            <person name="Martinez-Jehanne V."/>
            <person name="Matic I."/>
            <person name="Nassif X."/>
            <person name="Oztas S."/>
            <person name="Petit M.A."/>
            <person name="Pichon C."/>
            <person name="Rouy Z."/>
            <person name="Ruf C.S."/>
            <person name="Schneider D."/>
            <person name="Tourret J."/>
            <person name="Vacherie B."/>
            <person name="Vallenet D."/>
            <person name="Medigue C."/>
            <person name="Rocha E.P.C."/>
            <person name="Denamur E."/>
        </authorList>
    </citation>
    <scope>NUCLEOTIDE SEQUENCE [LARGE SCALE GENOMIC DNA]</scope>
    <source>
        <strain evidence="10">ATCC 35469 / DSM 13698 / BCRC 15582 / CCUG 18766 / IAM 14443 / JCM 21226 / LMG 7866 / NBRC 102419 / NCTC 12128 / CDC 0568-73</strain>
    </source>
</reference>
<dbReference type="AlphaFoldDB" id="B7LKH4"/>
<dbReference type="GO" id="GO:0044281">
    <property type="term" value="P:small molecule metabolic process"/>
    <property type="evidence" value="ECO:0007669"/>
    <property type="project" value="UniProtKB-ARBA"/>
</dbReference>
<evidence type="ECO:0000256" key="1">
    <source>
        <dbReference type="ARBA" id="ARBA00001966"/>
    </source>
</evidence>
<feature type="region of interest" description="Disordered" evidence="7">
    <location>
        <begin position="205"/>
        <end position="224"/>
    </location>
</feature>
<evidence type="ECO:0000313" key="10">
    <source>
        <dbReference type="Proteomes" id="UP000000745"/>
    </source>
</evidence>
<protein>
    <submittedName>
        <fullName evidence="9">Fused putative oxidoreductase: FeS binding subunit NAD/FAD-binding subunit</fullName>
    </submittedName>
</protein>
<evidence type="ECO:0000256" key="7">
    <source>
        <dbReference type="SAM" id="MobiDB-lite"/>
    </source>
</evidence>
<organism evidence="9 10">
    <name type="scientific">Escherichia fergusonii (strain ATCC 35469 / DSM 13698 / CCUG 18766 / IAM 14443 / JCM 21226 / LMG 7866 / NBRC 102419 / NCTC 12128 / CDC 0568-73)</name>
    <dbReference type="NCBI Taxonomy" id="585054"/>
    <lineage>
        <taxon>Bacteria</taxon>
        <taxon>Pseudomonadati</taxon>
        <taxon>Pseudomonadota</taxon>
        <taxon>Gammaproteobacteria</taxon>
        <taxon>Enterobacterales</taxon>
        <taxon>Enterobacteriaceae</taxon>
        <taxon>Escherichia</taxon>
    </lineage>
</organism>
<dbReference type="Pfam" id="PF14691">
    <property type="entry name" value="Fer4_20"/>
    <property type="match status" value="1"/>
</dbReference>
<gene>
    <name evidence="9" type="primary">aegA</name>
    <name evidence="9" type="ordered locus">EFER_0711</name>
</gene>
<dbReference type="Gene3D" id="3.50.50.60">
    <property type="entry name" value="FAD/NAD(P)-binding domain"/>
    <property type="match status" value="3"/>
</dbReference>
<dbReference type="Gene3D" id="1.10.1060.10">
    <property type="entry name" value="Alpha-helical ferredoxin"/>
    <property type="match status" value="1"/>
</dbReference>
<dbReference type="Pfam" id="PF07992">
    <property type="entry name" value="Pyr_redox_2"/>
    <property type="match status" value="1"/>
</dbReference>
<dbReference type="PROSITE" id="PS51379">
    <property type="entry name" value="4FE4S_FER_2"/>
    <property type="match status" value="1"/>
</dbReference>
<comment type="cofactor">
    <cofactor evidence="1">
        <name>[4Fe-4S] cluster</name>
        <dbReference type="ChEBI" id="CHEBI:49883"/>
    </cofactor>
</comment>
<dbReference type="PRINTS" id="PR00419">
    <property type="entry name" value="ADXRDTASE"/>
</dbReference>
<dbReference type="Gene3D" id="3.30.70.20">
    <property type="match status" value="2"/>
</dbReference>
<dbReference type="NCBIfam" id="NF009408">
    <property type="entry name" value="PRK12769.1"/>
    <property type="match status" value="1"/>
</dbReference>
<name>B7LKH4_ESCF3</name>
<evidence type="ECO:0000313" key="9">
    <source>
        <dbReference type="EMBL" id="CAQ88252.1"/>
    </source>
</evidence>
<dbReference type="GO" id="GO:0051539">
    <property type="term" value="F:4 iron, 4 sulfur cluster binding"/>
    <property type="evidence" value="ECO:0007669"/>
    <property type="project" value="UniProtKB-KW"/>
</dbReference>
<dbReference type="InterPro" id="IPR023753">
    <property type="entry name" value="FAD/NAD-binding_dom"/>
</dbReference>
<dbReference type="InterPro" id="IPR028261">
    <property type="entry name" value="DPD_II"/>
</dbReference>
<dbReference type="KEGG" id="efe:EFER_0711"/>
<dbReference type="SUPFAM" id="SSF54862">
    <property type="entry name" value="4Fe-4S ferredoxins"/>
    <property type="match status" value="1"/>
</dbReference>
<dbReference type="GO" id="GO:0016491">
    <property type="term" value="F:oxidoreductase activity"/>
    <property type="evidence" value="ECO:0007669"/>
    <property type="project" value="UniProtKB-KW"/>
</dbReference>
<dbReference type="InterPro" id="IPR009051">
    <property type="entry name" value="Helical_ferredxn"/>
</dbReference>
<evidence type="ECO:0000256" key="6">
    <source>
        <dbReference type="ARBA" id="ARBA00023014"/>
    </source>
</evidence>
<sequence>MICHMFSRNSWALWADEHCRRAFLSVITGVQRIRFLQPKKKVAMNRFITANSQQCLGCHACEVACVMAHNDEQHVLSQQHFHPRITVIKHQHLNSAVTCHHCEDAPCARSCPNGAISHVNDSVQVNQQKCIGCKSCVIACPFGTMQIVLSPVSAERVKATAHKCDLCEGRENGPACVENCPADALQLVTEAALTGLAKNRRLRTARQENQSWHDGLEQERPLTFSKVEQMRATPPRGEPDKLPIAARKTGFDEIYLPFRAQQAHQEASRCLKCGEHSVCEWTCPLHNHIPQWIELVKAGNIDAAVELSHQTNTLPEITGRVCPQDRLCEGACTIRDEHGAVTIGNIERYISDQALAKGWRPDLSGVSKVGKRVAIIGAGPAGLACADVLTRNGIDTTVFDRHPEIGGLLTFGIPSFKLDKSLLARRREIFSAMGIDFRLNCEIGKDVMLETLLEEYDAVFVGVGTYRSMKANLPNEDAPGVYDALPFLIANTKQVMGLPELPEEPFINTAGLNVVVLGGGDTAMDCVRTALRHGASNVTCAYRRDEANMPGSKKEVKNARDEGANFEFNVQPIEIELNSQGHVCGIRFLRTRLGEPDANGRRRPVPVEGSEFVMPADAVIMAFGFNPHTMPWLEAHSVKVDDWGRIAANVNSKYRYQTSNPKIFAGGDAVRGADLVVTAMAEGRHAAQGIVDWLGVKSVKSH</sequence>
<evidence type="ECO:0000256" key="2">
    <source>
        <dbReference type="ARBA" id="ARBA00022485"/>
    </source>
</evidence>
<accession>B7LKH4</accession>
<dbReference type="InterPro" id="IPR017896">
    <property type="entry name" value="4Fe4S_Fe-S-bd"/>
</dbReference>
<dbReference type="PROSITE" id="PS00198">
    <property type="entry name" value="4FE4S_FER_1"/>
    <property type="match status" value="1"/>
</dbReference>
<dbReference type="EMBL" id="CU928158">
    <property type="protein sequence ID" value="CAQ88252.1"/>
    <property type="molecule type" value="Genomic_DNA"/>
</dbReference>
<dbReference type="CDD" id="cd10554">
    <property type="entry name" value="HycB_like"/>
    <property type="match status" value="1"/>
</dbReference>
<dbReference type="PANTHER" id="PTHR42783">
    <property type="entry name" value="GLUTAMATE SYNTHASE [NADPH] SMALL CHAIN"/>
    <property type="match status" value="1"/>
</dbReference>
<dbReference type="InterPro" id="IPR006006">
    <property type="entry name" value="GltD-like"/>
</dbReference>
<dbReference type="GO" id="GO:0046872">
    <property type="term" value="F:metal ion binding"/>
    <property type="evidence" value="ECO:0007669"/>
    <property type="project" value="UniProtKB-KW"/>
</dbReference>
<evidence type="ECO:0000256" key="3">
    <source>
        <dbReference type="ARBA" id="ARBA00022723"/>
    </source>
</evidence>
<dbReference type="FunFam" id="3.50.50.60:FF:000077">
    <property type="entry name" value="Glutamate synthase small subunit"/>
    <property type="match status" value="1"/>
</dbReference>
<keyword evidence="4" id="KW-0560">Oxidoreductase</keyword>
<keyword evidence="5" id="KW-0408">Iron</keyword>
<dbReference type="FunFam" id="3.50.50.60:FF:000068">
    <property type="entry name" value="Glutamate synthase small subunit"/>
    <property type="match status" value="1"/>
</dbReference>
<proteinExistence type="predicted"/>
<keyword evidence="10" id="KW-1185">Reference proteome</keyword>
<keyword evidence="2" id="KW-0004">4Fe-4S</keyword>
<dbReference type="NCBIfam" id="TIGR01318">
    <property type="entry name" value="gltD_gamma_fam"/>
    <property type="match status" value="1"/>
</dbReference>
<dbReference type="Pfam" id="PF13247">
    <property type="entry name" value="Fer4_11"/>
    <property type="match status" value="1"/>
</dbReference>
<dbReference type="SUPFAM" id="SSF51971">
    <property type="entry name" value="Nucleotide-binding domain"/>
    <property type="match status" value="1"/>
</dbReference>
<dbReference type="InterPro" id="IPR036188">
    <property type="entry name" value="FAD/NAD-bd_sf"/>
</dbReference>
<dbReference type="InterPro" id="IPR017900">
    <property type="entry name" value="4Fe4S_Fe_S_CS"/>
</dbReference>
<dbReference type="Proteomes" id="UP000000745">
    <property type="component" value="Chromosome"/>
</dbReference>
<dbReference type="PANTHER" id="PTHR42783:SF1">
    <property type="entry name" value="OXIDOREDUCTASE AEGA-RELATED"/>
    <property type="match status" value="1"/>
</dbReference>